<dbReference type="EMBL" id="LNQL01000004">
    <property type="protein sequence ID" value="KSU48474.1"/>
    <property type="molecule type" value="Genomic_DNA"/>
</dbReference>
<dbReference type="EMBL" id="JBAWKY010000004">
    <property type="protein sequence ID" value="MEI4463280.1"/>
    <property type="molecule type" value="Genomic_DNA"/>
</dbReference>
<evidence type="ECO:0000313" key="4">
    <source>
        <dbReference type="Proteomes" id="UP001387110"/>
    </source>
</evidence>
<dbReference type="GeneID" id="90838155"/>
<dbReference type="Gene3D" id="3.40.1760.10">
    <property type="entry name" value="YfbM-like super family"/>
    <property type="match status" value="1"/>
</dbReference>
<evidence type="ECO:0000313" key="2">
    <source>
        <dbReference type="EMBL" id="MEI4463280.1"/>
    </source>
</evidence>
<evidence type="ECO:0008006" key="5">
    <source>
        <dbReference type="Google" id="ProtNLM"/>
    </source>
</evidence>
<dbReference type="InterPro" id="IPR035944">
    <property type="entry name" value="YfbM-like_sf"/>
</dbReference>
<reference evidence="2 4" key="2">
    <citation type="submission" date="2023-12" db="EMBL/GenBank/DDBJ databases">
        <authorList>
            <person name="Easwaran N."/>
            <person name="Lazarus H.P.S."/>
        </authorList>
    </citation>
    <scope>NUCLEOTIDE SEQUENCE [LARGE SCALE GENOMIC DNA]</scope>
    <source>
        <strain evidence="2 4">VIT-2023</strain>
    </source>
</reference>
<evidence type="ECO:0000313" key="1">
    <source>
        <dbReference type="EMBL" id="KSU48474.1"/>
    </source>
</evidence>
<proteinExistence type="predicted"/>
<reference evidence="1 3" key="1">
    <citation type="journal article" date="2015" name="Int. J. Syst. Evol. Microbiol.">
        <title>Exiguobacterium enclense sp. nov., isolated from sediment.</title>
        <authorList>
            <person name="Dastager S.G."/>
            <person name="Mawlankar R."/>
            <person name="Sonalkar V.V."/>
            <person name="Thorat M.N."/>
            <person name="Mual P."/>
            <person name="Verma A."/>
            <person name="Krishnamurthi S."/>
            <person name="Tang S.K."/>
            <person name="Li W.J."/>
        </authorList>
    </citation>
    <scope>NUCLEOTIDE SEQUENCE [LARGE SCALE GENOMIC DNA]</scope>
    <source>
        <strain evidence="1 3">NIO-1109</strain>
    </source>
</reference>
<accession>A0A0V8GE85</accession>
<sequence length="153" mass="17732">MENVHFVRVTDAVWESFGNDPHIIMDWILFIHETQPDHEQLFALEQTNAIYHLMNQIDIYIDQDTHYNLGRAIVGEELIVNEEKAAIVGILPLPLLIISAEVMRNFDQRALASIHDEAGTPGEFEDVWEQFADLRAYFQKAEEAEDTILIYYV</sequence>
<organism evidence="1 3">
    <name type="scientific">Exiguobacterium indicum</name>
    <dbReference type="NCBI Taxonomy" id="296995"/>
    <lineage>
        <taxon>Bacteria</taxon>
        <taxon>Bacillati</taxon>
        <taxon>Bacillota</taxon>
        <taxon>Bacilli</taxon>
        <taxon>Bacillales</taxon>
        <taxon>Bacillales Family XII. Incertae Sedis</taxon>
        <taxon>Exiguobacterium</taxon>
    </lineage>
</organism>
<dbReference type="Proteomes" id="UP000053797">
    <property type="component" value="Unassembled WGS sequence"/>
</dbReference>
<keyword evidence="4" id="KW-1185">Reference proteome</keyword>
<protein>
    <recommendedName>
        <fullName evidence="5">DUF1877 domain-containing protein</fullName>
    </recommendedName>
</protein>
<comment type="caution">
    <text evidence="1">The sequence shown here is derived from an EMBL/GenBank/DDBJ whole genome shotgun (WGS) entry which is preliminary data.</text>
</comment>
<dbReference type="OrthoDB" id="2352557at2"/>
<evidence type="ECO:0000313" key="3">
    <source>
        <dbReference type="Proteomes" id="UP000053797"/>
    </source>
</evidence>
<gene>
    <name evidence="1" type="ORF">AS033_12705</name>
    <name evidence="2" type="ORF">SZL87_12720</name>
</gene>
<dbReference type="Proteomes" id="UP001387110">
    <property type="component" value="Unassembled WGS sequence"/>
</dbReference>
<dbReference type="AlphaFoldDB" id="A0A0V8GE85"/>
<dbReference type="RefSeq" id="WP_023469641.1">
    <property type="nucleotide sequence ID" value="NZ_FMYN01000004.1"/>
</dbReference>
<name>A0A0V8GE85_9BACL</name>